<keyword evidence="3" id="KW-1185">Reference proteome</keyword>
<protein>
    <recommendedName>
        <fullName evidence="4">Sequence orphan</fullName>
    </recommendedName>
</protein>
<reference evidence="2 3" key="1">
    <citation type="journal article" date="2025" name="Microbiol. Resour. Announc.">
        <title>Draft genome sequences for Neonectria magnoliae and Neonectria punicea, canker pathogens of Liriodendron tulipifera and Acer saccharum in West Virginia.</title>
        <authorList>
            <person name="Petronek H.M."/>
            <person name="Kasson M.T."/>
            <person name="Metheny A.M."/>
            <person name="Stauder C.M."/>
            <person name="Lovett B."/>
            <person name="Lynch S.C."/>
            <person name="Garnas J.R."/>
            <person name="Kasson L.R."/>
            <person name="Stajich J.E."/>
        </authorList>
    </citation>
    <scope>NUCLEOTIDE SEQUENCE [LARGE SCALE GENOMIC DNA]</scope>
    <source>
        <strain evidence="2 3">NRRL 64653</strain>
    </source>
</reference>
<name>A0ABR1H884_9HYPO</name>
<evidence type="ECO:0008006" key="4">
    <source>
        <dbReference type="Google" id="ProtNLM"/>
    </source>
</evidence>
<dbReference type="EMBL" id="JAZAVJ010000058">
    <property type="protein sequence ID" value="KAK7417340.1"/>
    <property type="molecule type" value="Genomic_DNA"/>
</dbReference>
<accession>A0ABR1H884</accession>
<comment type="caution">
    <text evidence="2">The sequence shown here is derived from an EMBL/GenBank/DDBJ whole genome shotgun (WGS) entry which is preliminary data.</text>
</comment>
<dbReference type="InterPro" id="IPR038781">
    <property type="entry name" value="C365.16-ike"/>
</dbReference>
<dbReference type="Proteomes" id="UP001498476">
    <property type="component" value="Unassembled WGS sequence"/>
</dbReference>
<evidence type="ECO:0000256" key="1">
    <source>
        <dbReference type="SAM" id="MobiDB-lite"/>
    </source>
</evidence>
<sequence length="305" mass="32347">MSTPVMKNPDASPSPPPAAAGLALQERSTTNTTTDAAWNTKNLGLRLGVDATSAACATAMIAPLIAMIDRSVMENASGRSSLLSSIVSSVQTLLRRPHTLLFSKPTALIFLTYGTTYLVANAVDTSSATVNNRPASSVTAGGAKFAASSATNIGIGIYKDQVFVRLFGPPGAVPRPVPLTAYTLFALRDCLTIFASFNVPPVLGPYLDARFSDSVKARMSGLSTAQFMAPAAVQFISTPLHLLGLDLYNRPSTVAAPVTVRERYDIIRQNWSISSLARICRIIPAFGIGGVVNMKVRRNLMGKLE</sequence>
<dbReference type="PANTHER" id="PTHR37845:SF1">
    <property type="entry name" value="SEQUENCE ORPHAN"/>
    <property type="match status" value="1"/>
</dbReference>
<proteinExistence type="predicted"/>
<feature type="region of interest" description="Disordered" evidence="1">
    <location>
        <begin position="1"/>
        <end position="33"/>
    </location>
</feature>
<dbReference type="PANTHER" id="PTHR37845">
    <property type="entry name" value="SEQUENCE ORPHAN"/>
    <property type="match status" value="1"/>
</dbReference>
<organism evidence="2 3">
    <name type="scientific">Neonectria punicea</name>
    <dbReference type="NCBI Taxonomy" id="979145"/>
    <lineage>
        <taxon>Eukaryota</taxon>
        <taxon>Fungi</taxon>
        <taxon>Dikarya</taxon>
        <taxon>Ascomycota</taxon>
        <taxon>Pezizomycotina</taxon>
        <taxon>Sordariomycetes</taxon>
        <taxon>Hypocreomycetidae</taxon>
        <taxon>Hypocreales</taxon>
        <taxon>Nectriaceae</taxon>
        <taxon>Neonectria</taxon>
    </lineage>
</organism>
<evidence type="ECO:0000313" key="3">
    <source>
        <dbReference type="Proteomes" id="UP001498476"/>
    </source>
</evidence>
<evidence type="ECO:0000313" key="2">
    <source>
        <dbReference type="EMBL" id="KAK7417340.1"/>
    </source>
</evidence>
<gene>
    <name evidence="2" type="ORF">QQX98_004617</name>
</gene>